<dbReference type="InterPro" id="IPR012393">
    <property type="entry name" value="Tricorn_protease"/>
</dbReference>
<dbReference type="EC" id="3.4.21.-" evidence="7"/>
<dbReference type="InterPro" id="IPR005151">
    <property type="entry name" value="Tail-specific_protease"/>
</dbReference>
<comment type="function">
    <text evidence="7">Degrades oligopeptides.</text>
</comment>
<dbReference type="Gene3D" id="3.30.750.44">
    <property type="match status" value="1"/>
</dbReference>
<evidence type="ECO:0000256" key="5">
    <source>
        <dbReference type="ARBA" id="ARBA00022801"/>
    </source>
</evidence>
<keyword evidence="3 7" id="KW-0963">Cytoplasm</keyword>
<dbReference type="Gene3D" id="2.30.42.10">
    <property type="match status" value="1"/>
</dbReference>
<feature type="region of interest" description="Disordered" evidence="8">
    <location>
        <begin position="533"/>
        <end position="578"/>
    </location>
</feature>
<evidence type="ECO:0000313" key="11">
    <source>
        <dbReference type="Proteomes" id="UP001172083"/>
    </source>
</evidence>
<gene>
    <name evidence="10" type="ORF">QQ020_15795</name>
</gene>
<dbReference type="SUPFAM" id="SSF50156">
    <property type="entry name" value="PDZ domain-like"/>
    <property type="match status" value="1"/>
</dbReference>
<dbReference type="Pfam" id="PF26549">
    <property type="entry name" value="Tricorn_N"/>
    <property type="match status" value="1"/>
</dbReference>
<dbReference type="InterPro" id="IPR029414">
    <property type="entry name" value="Tricorn_PDZ"/>
</dbReference>
<dbReference type="SUPFAM" id="SSF50960">
    <property type="entry name" value="TolB, C-terminal domain"/>
    <property type="match status" value="1"/>
</dbReference>
<comment type="similarity">
    <text evidence="2 7">Belongs to the peptidase S41B family.</text>
</comment>
<dbReference type="SMART" id="SM00245">
    <property type="entry name" value="TSPc"/>
    <property type="match status" value="1"/>
</dbReference>
<evidence type="ECO:0000256" key="1">
    <source>
        <dbReference type="ARBA" id="ARBA00004496"/>
    </source>
</evidence>
<organism evidence="10 11">
    <name type="scientific">Agaribacillus aureus</name>
    <dbReference type="NCBI Taxonomy" id="3051825"/>
    <lineage>
        <taxon>Bacteria</taxon>
        <taxon>Pseudomonadati</taxon>
        <taxon>Bacteroidota</taxon>
        <taxon>Cytophagia</taxon>
        <taxon>Cytophagales</taxon>
        <taxon>Splendidivirgaceae</taxon>
        <taxon>Agaribacillus</taxon>
    </lineage>
</organism>
<evidence type="ECO:0000256" key="8">
    <source>
        <dbReference type="SAM" id="MobiDB-lite"/>
    </source>
</evidence>
<dbReference type="Gene3D" id="3.90.226.10">
    <property type="entry name" value="2-enoyl-CoA Hydratase, Chain A, domain 1"/>
    <property type="match status" value="1"/>
</dbReference>
<comment type="caution">
    <text evidence="10">The sequence shown here is derived from an EMBL/GenBank/DDBJ whole genome shotgun (WGS) entry which is preliminary data.</text>
</comment>
<dbReference type="CDD" id="cd07562">
    <property type="entry name" value="Peptidase_S41_TRI"/>
    <property type="match status" value="1"/>
</dbReference>
<evidence type="ECO:0000313" key="10">
    <source>
        <dbReference type="EMBL" id="MDN5213534.1"/>
    </source>
</evidence>
<dbReference type="PIRSF" id="PIRSF036421">
    <property type="entry name" value="Tricorn_protease"/>
    <property type="match status" value="1"/>
</dbReference>
<evidence type="ECO:0000256" key="3">
    <source>
        <dbReference type="ARBA" id="ARBA00022490"/>
    </source>
</evidence>
<protein>
    <recommendedName>
        <fullName evidence="7">Tricorn protease homolog</fullName>
        <ecNumber evidence="7">3.4.21.-</ecNumber>
    </recommendedName>
</protein>
<dbReference type="Gene3D" id="2.130.10.10">
    <property type="entry name" value="YVTN repeat-like/Quinoprotein amine dehydrogenase"/>
    <property type="match status" value="1"/>
</dbReference>
<keyword evidence="6 7" id="KW-0720">Serine protease</keyword>
<dbReference type="Pfam" id="PF14685">
    <property type="entry name" value="PDZ_Tricorn"/>
    <property type="match status" value="1"/>
</dbReference>
<dbReference type="SUPFAM" id="SSF82171">
    <property type="entry name" value="DPP6 N-terminal domain-like"/>
    <property type="match status" value="1"/>
</dbReference>
<evidence type="ECO:0000256" key="2">
    <source>
        <dbReference type="ARBA" id="ARBA00008524"/>
    </source>
</evidence>
<dbReference type="InterPro" id="IPR028204">
    <property type="entry name" value="Tricorn_C1"/>
</dbReference>
<keyword evidence="4 7" id="KW-0645">Protease</keyword>
<dbReference type="PANTHER" id="PTHR43253">
    <property type="entry name" value="TRICORN PROTEASE HOMOLOG 2-RELATED"/>
    <property type="match status" value="1"/>
</dbReference>
<dbReference type="InterPro" id="IPR029045">
    <property type="entry name" value="ClpP/crotonase-like_dom_sf"/>
</dbReference>
<sequence length="1086" mass="122798">MNKIAFTFFLTLLSFEIFSQTNARMFQHPDVSETHICFVYAGDIWIAPKDGGTAVQLSSPKGAESFPKFSPDGKSIAFSGNYGGNVDVYTIPTAGGVPFRLTYHGMSDRVLGWHPDGEKVLFNSSRESGKQRFGQFYTVSRKGGLAEKLPIAYGEFASYAPDGDRVAFTDRSRVFRTWKRYRGGAAPDILLFDLKTLTHQNITSNASNDEVPMWHNNKIYYLSDEGPSKRYNIWVYDLDKASNTQLTKFTEFDIHFPSIGHNDLVFEAGGDLYLMNLSDEKYKKLNINVITDNISTVTKNEKVANYVKNGWVSPDGNRVVIEARGDLFSLPAEKGYVKNLTNSSGTAERSPSWSPDGKKIAFWSDESGEYELYIYDRKSDQKRKLTNYGPGFRYHIFWSPDSKKLAFVEQTQKIRVFDTETNATTDIDKGLWMAHGGLSNFQVSWSSDSRWIAYSRGLANRHNAIFVFDMKNKSRHQLTSGFYHDYSPAFDPDGKYLYFLTNRSLSPVYSDMDNTFIYPNTTQLAAASLRKDVPSPMAPENDEVEVKEDDKDKAPEKGSKKKKNGDKEDDKKDDDEKPVEIALDGFEERMVILPPAPGNYNNVQAVSGKVIYQQYPNSGSREKKSPVKYFDLEERKEKSIIDNSNFYQLAANGKKMLVRQDSKIAIIDVKPNQKIEKKVPMGDMEMAVNPKEEWKQIFNDSWRFQRDYFYDKKMHGVDWDGMRLRYGALIDEAITRWDVNYVIGELIGELNASHTYRFGGDIESSNYRNVGYLGVDWEIVNGYYRIKHIVNGAPWDAEVRSPLALPGVDVNEGDYVLAVNGVKMDITKDPAAAFQGLANKTVALTINSAPTKSNSRTEVVKPLRSEARLRHLEWINANRLTVEKATNGRVGYVYVPSTGRDGQNELIRQFLGQIDKEGLIIDERFNNGGQIPDRFVEMLNRKPLAYWAVRDGKDWAWPPFGHFGPKAMLINGWAGSGGDAFPDYFRKLGIGPLIGARTWGGLIGISGVPSLIDGGGVTVPTFSMYDPDGEWFKEGHGVDPDIEVLEDPGKLAQGIDTQLERAIEYMNDQLKNKPYVKPEHKPYRTR</sequence>
<dbReference type="Proteomes" id="UP001172083">
    <property type="component" value="Unassembled WGS sequence"/>
</dbReference>
<evidence type="ECO:0000256" key="4">
    <source>
        <dbReference type="ARBA" id="ARBA00022670"/>
    </source>
</evidence>
<reference evidence="10" key="1">
    <citation type="submission" date="2023-06" db="EMBL/GenBank/DDBJ databases">
        <title>Genomic of Agaribacillus aureum.</title>
        <authorList>
            <person name="Wang G."/>
        </authorList>
    </citation>
    <scope>NUCLEOTIDE SEQUENCE</scope>
    <source>
        <strain evidence="10">BMA12</strain>
    </source>
</reference>
<dbReference type="InterPro" id="IPR015943">
    <property type="entry name" value="WD40/YVTN_repeat-like_dom_sf"/>
</dbReference>
<dbReference type="RefSeq" id="WP_346758872.1">
    <property type="nucleotide sequence ID" value="NZ_JAUJEB010000003.1"/>
</dbReference>
<dbReference type="Pfam" id="PF26550">
    <property type="entry name" value="Tricorn_2nd"/>
    <property type="match status" value="1"/>
</dbReference>
<dbReference type="PANTHER" id="PTHR43253:SF1">
    <property type="entry name" value="TRICORN PROTEASE HOMOLOG 2-RELATED"/>
    <property type="match status" value="1"/>
</dbReference>
<keyword evidence="11" id="KW-1185">Reference proteome</keyword>
<dbReference type="SUPFAM" id="SSF52096">
    <property type="entry name" value="ClpP/crotonase"/>
    <property type="match status" value="1"/>
</dbReference>
<dbReference type="Pfam" id="PF03572">
    <property type="entry name" value="Peptidase_S41"/>
    <property type="match status" value="1"/>
</dbReference>
<feature type="domain" description="Tail specific protease" evidence="9">
    <location>
        <begin position="855"/>
        <end position="1045"/>
    </location>
</feature>
<evidence type="ECO:0000259" key="9">
    <source>
        <dbReference type="SMART" id="SM00245"/>
    </source>
</evidence>
<evidence type="ECO:0000256" key="7">
    <source>
        <dbReference type="PIRNR" id="PIRNR036421"/>
    </source>
</evidence>
<dbReference type="Gene3D" id="2.120.10.60">
    <property type="entry name" value="Tricorn protease N-terminal domain"/>
    <property type="match status" value="1"/>
</dbReference>
<comment type="subcellular location">
    <subcellularLocation>
        <location evidence="1 7">Cytoplasm</location>
    </subcellularLocation>
</comment>
<name>A0ABT8L711_9BACT</name>
<dbReference type="InterPro" id="IPR036034">
    <property type="entry name" value="PDZ_sf"/>
</dbReference>
<proteinExistence type="inferred from homology"/>
<accession>A0ABT8L711</accession>
<keyword evidence="5 7" id="KW-0378">Hydrolase</keyword>
<evidence type="ECO:0000256" key="6">
    <source>
        <dbReference type="ARBA" id="ARBA00022825"/>
    </source>
</evidence>
<feature type="compositionally biased region" description="Basic and acidic residues" evidence="8">
    <location>
        <begin position="565"/>
        <end position="578"/>
    </location>
</feature>
<dbReference type="EMBL" id="JAUJEB010000003">
    <property type="protein sequence ID" value="MDN5213534.1"/>
    <property type="molecule type" value="Genomic_DNA"/>
</dbReference>
<dbReference type="Pfam" id="PF14684">
    <property type="entry name" value="Tricorn_C1"/>
    <property type="match status" value="1"/>
</dbReference>
<feature type="compositionally biased region" description="Basic and acidic residues" evidence="8">
    <location>
        <begin position="548"/>
        <end position="558"/>
    </location>
</feature>